<organism evidence="1">
    <name type="scientific">Streptococcus pneumoniae</name>
    <dbReference type="NCBI Taxonomy" id="1313"/>
    <lineage>
        <taxon>Bacteria</taxon>
        <taxon>Bacillati</taxon>
        <taxon>Bacillota</taxon>
        <taxon>Bacilli</taxon>
        <taxon>Lactobacillales</taxon>
        <taxon>Streptococcaceae</taxon>
        <taxon>Streptococcus</taxon>
    </lineage>
</organism>
<dbReference type="EMBL" id="CAATHS010000006">
    <property type="protein sequence ID" value="VNQ28070.1"/>
    <property type="molecule type" value="Genomic_DNA"/>
</dbReference>
<name>A0A4J2BBF2_STREE</name>
<proteinExistence type="predicted"/>
<evidence type="ECO:0000313" key="1">
    <source>
        <dbReference type="EMBL" id="VNQ28070.1"/>
    </source>
</evidence>
<dbReference type="AlphaFoldDB" id="A0A4J2BBF2"/>
<accession>A0A4J2BBF2</accession>
<dbReference type="RefSeq" id="WP_257617413.1">
    <property type="nucleotide sequence ID" value="NZ_CHOG01000038.1"/>
</dbReference>
<reference evidence="1" key="1">
    <citation type="submission" date="2019-04" db="EMBL/GenBank/DDBJ databases">
        <authorList>
            <consortium name="Pathogen Informatics"/>
        </authorList>
    </citation>
    <scope>NUCLEOTIDE SEQUENCE</scope>
    <source>
        <strain evidence="1">GPSC199</strain>
    </source>
</reference>
<sequence>MKKIGDLVKRYGVKNVVLRAINDVLPVNLIFPSQQLRRLN</sequence>
<gene>
    <name evidence="1" type="ORF">SAMEA3353537_01400</name>
</gene>
<protein>
    <submittedName>
        <fullName evidence="1">Uncharacterized protein</fullName>
    </submittedName>
</protein>